<evidence type="ECO:0000256" key="1">
    <source>
        <dbReference type="SAM" id="Phobius"/>
    </source>
</evidence>
<sequence>PRCGKWRAPLWVSLSLLGVYCGSSSDRLGHACVQLIAVGAILTMVTHWVLRATKMRGDEVFSVPHHQTALAQGAKRGAASTIKTSAGHRKVVIFV</sequence>
<evidence type="ECO:0000313" key="4">
    <source>
        <dbReference type="Proteomes" id="UP000192247"/>
    </source>
</evidence>
<protein>
    <submittedName>
        <fullName evidence="3">Uncharacterized protein</fullName>
    </submittedName>
</protein>
<gene>
    <name evidence="3" type="ORF">BIW11_06533</name>
</gene>
<keyword evidence="2" id="KW-0732">Signal</keyword>
<feature type="transmembrane region" description="Helical" evidence="1">
    <location>
        <begin position="31"/>
        <end position="50"/>
    </location>
</feature>
<dbReference type="AlphaFoldDB" id="A0A1V9XXQ9"/>
<keyword evidence="1" id="KW-0472">Membrane</keyword>
<keyword evidence="1" id="KW-1133">Transmembrane helix</keyword>
<keyword evidence="4" id="KW-1185">Reference proteome</keyword>
<dbReference type="EMBL" id="MNPL01002472">
    <property type="protein sequence ID" value="OQR78241.1"/>
    <property type="molecule type" value="Genomic_DNA"/>
</dbReference>
<comment type="caution">
    <text evidence="3">The sequence shown here is derived from an EMBL/GenBank/DDBJ whole genome shotgun (WGS) entry which is preliminary data.</text>
</comment>
<name>A0A1V9XXQ9_9ACAR</name>
<dbReference type="InParanoid" id="A0A1V9XXQ9"/>
<accession>A0A1V9XXQ9</accession>
<organism evidence="3 4">
    <name type="scientific">Tropilaelaps mercedesae</name>
    <dbReference type="NCBI Taxonomy" id="418985"/>
    <lineage>
        <taxon>Eukaryota</taxon>
        <taxon>Metazoa</taxon>
        <taxon>Ecdysozoa</taxon>
        <taxon>Arthropoda</taxon>
        <taxon>Chelicerata</taxon>
        <taxon>Arachnida</taxon>
        <taxon>Acari</taxon>
        <taxon>Parasitiformes</taxon>
        <taxon>Mesostigmata</taxon>
        <taxon>Gamasina</taxon>
        <taxon>Dermanyssoidea</taxon>
        <taxon>Laelapidae</taxon>
        <taxon>Tropilaelaps</taxon>
    </lineage>
</organism>
<evidence type="ECO:0000256" key="2">
    <source>
        <dbReference type="SAM" id="SignalP"/>
    </source>
</evidence>
<feature type="signal peptide" evidence="2">
    <location>
        <begin position="1"/>
        <end position="25"/>
    </location>
</feature>
<keyword evidence="1" id="KW-0812">Transmembrane</keyword>
<dbReference type="Proteomes" id="UP000192247">
    <property type="component" value="Unassembled WGS sequence"/>
</dbReference>
<proteinExistence type="predicted"/>
<feature type="chain" id="PRO_5012935529" evidence="2">
    <location>
        <begin position="26"/>
        <end position="95"/>
    </location>
</feature>
<reference evidence="3 4" key="1">
    <citation type="journal article" date="2017" name="Gigascience">
        <title>Draft genome of the honey bee ectoparasitic mite, Tropilaelaps mercedesae, is shaped by the parasitic life history.</title>
        <authorList>
            <person name="Dong X."/>
            <person name="Armstrong S.D."/>
            <person name="Xia D."/>
            <person name="Makepeace B.L."/>
            <person name="Darby A.C."/>
            <person name="Kadowaki T."/>
        </authorList>
    </citation>
    <scope>NUCLEOTIDE SEQUENCE [LARGE SCALE GENOMIC DNA]</scope>
    <source>
        <strain evidence="3">Wuxi-XJTLU</strain>
    </source>
</reference>
<evidence type="ECO:0000313" key="3">
    <source>
        <dbReference type="EMBL" id="OQR78241.1"/>
    </source>
</evidence>
<feature type="non-terminal residue" evidence="3">
    <location>
        <position position="1"/>
    </location>
</feature>